<comment type="caution">
    <text evidence="2">The sequence shown here is derived from an EMBL/GenBank/DDBJ whole genome shotgun (WGS) entry which is preliminary data.</text>
</comment>
<proteinExistence type="predicted"/>
<dbReference type="RefSeq" id="WP_311948093.1">
    <property type="nucleotide sequence ID" value="NZ_JAVLVU010000001.1"/>
</dbReference>
<name>A0ABU3GQF0_9SPHI</name>
<evidence type="ECO:0000259" key="1">
    <source>
        <dbReference type="PROSITE" id="PS50994"/>
    </source>
</evidence>
<accession>A0ABU3GQF0</accession>
<protein>
    <recommendedName>
        <fullName evidence="1">Integrase catalytic domain-containing protein</fullName>
    </recommendedName>
</protein>
<dbReference type="SUPFAM" id="SSF46689">
    <property type="entry name" value="Homeodomain-like"/>
    <property type="match status" value="1"/>
</dbReference>
<reference evidence="3" key="1">
    <citation type="submission" date="2023-07" db="EMBL/GenBank/DDBJ databases">
        <title>Functional and genomic diversity of the sorghum phyllosphere microbiome.</title>
        <authorList>
            <person name="Shade A."/>
        </authorList>
    </citation>
    <scope>NUCLEOTIDE SEQUENCE [LARGE SCALE GENOMIC DNA]</scope>
    <source>
        <strain evidence="3">SORGH_AS_0422</strain>
    </source>
</reference>
<organism evidence="2 3">
    <name type="scientific">Mucilaginibacter terrae</name>
    <dbReference type="NCBI Taxonomy" id="1955052"/>
    <lineage>
        <taxon>Bacteria</taxon>
        <taxon>Pseudomonadati</taxon>
        <taxon>Bacteroidota</taxon>
        <taxon>Sphingobacteriia</taxon>
        <taxon>Sphingobacteriales</taxon>
        <taxon>Sphingobacteriaceae</taxon>
        <taxon>Mucilaginibacter</taxon>
    </lineage>
</organism>
<gene>
    <name evidence="2" type="ORF">QE417_001087</name>
</gene>
<dbReference type="Proteomes" id="UP001258315">
    <property type="component" value="Unassembled WGS sequence"/>
</dbReference>
<keyword evidence="3" id="KW-1185">Reference proteome</keyword>
<dbReference type="InterPro" id="IPR001584">
    <property type="entry name" value="Integrase_cat-core"/>
</dbReference>
<evidence type="ECO:0000313" key="2">
    <source>
        <dbReference type="EMBL" id="MDT3402015.1"/>
    </source>
</evidence>
<sequence>MTTQAKIIKNKMGILELAQHLGNVSQACKVMGYSRDSFYRFKELYDQGGELALQEISRRKPILKNRVEEHIEKAVVTMAIDQPALGQLRVSNELKKQGILISPGGVRSIWLRHDLQTFKLRLKALEAKSAQEGLVLTEAQVVALEKAKEEKKAHGEIETHHPGYLGAQDTYYVGNIKGVGHIYQQTFIDTYAKVAFTKLYDRKNALVAAEMLNDKVVPFYEQHDLRLLRILTDRGTEYCGAREQHEFQLYLAIEDIDHTKTKAKSPQTNGICERFHRTIQDEFYAIAFRKKIYRSIAELQADLDRWMTGYNNERTHSGKYCFGKTPMQTLIDSIPLAQEKLLERLAEDQILQSPHKKCSEESESMHLDEKKLYSQITADNL</sequence>
<evidence type="ECO:0000313" key="3">
    <source>
        <dbReference type="Proteomes" id="UP001258315"/>
    </source>
</evidence>
<dbReference type="NCBIfam" id="NF033577">
    <property type="entry name" value="transpos_IS481"/>
    <property type="match status" value="1"/>
</dbReference>
<dbReference type="InterPro" id="IPR012337">
    <property type="entry name" value="RNaseH-like_sf"/>
</dbReference>
<dbReference type="InterPro" id="IPR009057">
    <property type="entry name" value="Homeodomain-like_sf"/>
</dbReference>
<feature type="domain" description="Integrase catalytic" evidence="1">
    <location>
        <begin position="158"/>
        <end position="334"/>
    </location>
</feature>
<dbReference type="Pfam" id="PF13683">
    <property type="entry name" value="rve_3"/>
    <property type="match status" value="1"/>
</dbReference>
<dbReference type="InterPro" id="IPR047656">
    <property type="entry name" value="IS481-like_transpos"/>
</dbReference>
<dbReference type="Gene3D" id="3.30.420.10">
    <property type="entry name" value="Ribonuclease H-like superfamily/Ribonuclease H"/>
    <property type="match status" value="1"/>
</dbReference>
<dbReference type="InterPro" id="IPR036397">
    <property type="entry name" value="RNaseH_sf"/>
</dbReference>
<dbReference type="SUPFAM" id="SSF53098">
    <property type="entry name" value="Ribonuclease H-like"/>
    <property type="match status" value="1"/>
</dbReference>
<dbReference type="EMBL" id="JAVLVU010000001">
    <property type="protein sequence ID" value="MDT3402015.1"/>
    <property type="molecule type" value="Genomic_DNA"/>
</dbReference>
<dbReference type="Pfam" id="PF13551">
    <property type="entry name" value="HTH_29"/>
    <property type="match status" value="1"/>
</dbReference>
<dbReference type="PROSITE" id="PS50994">
    <property type="entry name" value="INTEGRASE"/>
    <property type="match status" value="1"/>
</dbReference>
<dbReference type="PROSITE" id="PS51257">
    <property type="entry name" value="PROKAR_LIPOPROTEIN"/>
    <property type="match status" value="1"/>
</dbReference>